<feature type="signal peptide" evidence="2">
    <location>
        <begin position="1"/>
        <end position="28"/>
    </location>
</feature>
<feature type="chain" id="PRO_5040727036" description="Secreted protein" evidence="2">
    <location>
        <begin position="29"/>
        <end position="285"/>
    </location>
</feature>
<name>A0A9Y2MS02_9PSEU</name>
<proteinExistence type="predicted"/>
<dbReference type="EMBL" id="CP127294">
    <property type="protein sequence ID" value="WIX75413.1"/>
    <property type="molecule type" value="Genomic_DNA"/>
</dbReference>
<dbReference type="RefSeq" id="WP_285966185.1">
    <property type="nucleotide sequence ID" value="NZ_CP127294.1"/>
</dbReference>
<accession>A0A9Y2MS02</accession>
<evidence type="ECO:0000313" key="3">
    <source>
        <dbReference type="EMBL" id="WIX75413.1"/>
    </source>
</evidence>
<reference evidence="3 4" key="1">
    <citation type="submission" date="2023-06" db="EMBL/GenBank/DDBJ databases">
        <authorList>
            <person name="Oyuntsetseg B."/>
            <person name="Kim S.B."/>
        </authorList>
    </citation>
    <scope>NUCLEOTIDE SEQUENCE [LARGE SCALE GENOMIC DNA]</scope>
    <source>
        <strain evidence="3 4">2-15</strain>
    </source>
</reference>
<dbReference type="KEGG" id="acab:QRX50_28280"/>
<organism evidence="3 4">
    <name type="scientific">Amycolatopsis carbonis</name>
    <dbReference type="NCBI Taxonomy" id="715471"/>
    <lineage>
        <taxon>Bacteria</taxon>
        <taxon>Bacillati</taxon>
        <taxon>Actinomycetota</taxon>
        <taxon>Actinomycetes</taxon>
        <taxon>Pseudonocardiales</taxon>
        <taxon>Pseudonocardiaceae</taxon>
        <taxon>Amycolatopsis</taxon>
    </lineage>
</organism>
<feature type="compositionally biased region" description="Acidic residues" evidence="1">
    <location>
        <begin position="108"/>
        <end position="120"/>
    </location>
</feature>
<protein>
    <recommendedName>
        <fullName evidence="5">Secreted protein</fullName>
    </recommendedName>
</protein>
<keyword evidence="4" id="KW-1185">Reference proteome</keyword>
<feature type="region of interest" description="Disordered" evidence="1">
    <location>
        <begin position="24"/>
        <end position="135"/>
    </location>
</feature>
<gene>
    <name evidence="3" type="ORF">QRX50_28280</name>
</gene>
<dbReference type="AlphaFoldDB" id="A0A9Y2MS02"/>
<dbReference type="Proteomes" id="UP001236014">
    <property type="component" value="Chromosome"/>
</dbReference>
<evidence type="ECO:0000313" key="4">
    <source>
        <dbReference type="Proteomes" id="UP001236014"/>
    </source>
</evidence>
<feature type="region of interest" description="Disordered" evidence="1">
    <location>
        <begin position="205"/>
        <end position="256"/>
    </location>
</feature>
<evidence type="ECO:0008006" key="5">
    <source>
        <dbReference type="Google" id="ProtNLM"/>
    </source>
</evidence>
<evidence type="ECO:0000256" key="2">
    <source>
        <dbReference type="SAM" id="SignalP"/>
    </source>
</evidence>
<sequence length="285" mass="28521">MKKPLGRLAGAVLAGVALTLASAPAAFAQDDPTTPVETTATSESTDSPAPTTSDSGTSETPTSDSSTPTSITPPSTTGDIETPADPEVQTTEGRAPAAAKPRTAEDAKDSEDDQNSDENTESTAPADPYTDNAGHGFVGLGGEGVLVIACASGAPGNVATAGLTVTAGPDQDGADGRYWNYDVRVVDGFNGTTTPFSWTCDGQEGHGDVTFEQVTPPTSDTSEPPATSETPSSTGSNPSTSASTSDTTKAAPGPVVTRPAVQVRYAPQGGVETGFGGTAVLVLSR</sequence>
<keyword evidence="2" id="KW-0732">Signal</keyword>
<feature type="compositionally biased region" description="Low complexity" evidence="1">
    <location>
        <begin position="37"/>
        <end position="80"/>
    </location>
</feature>
<feature type="compositionally biased region" description="Low complexity" evidence="1">
    <location>
        <begin position="215"/>
        <end position="252"/>
    </location>
</feature>
<evidence type="ECO:0000256" key="1">
    <source>
        <dbReference type="SAM" id="MobiDB-lite"/>
    </source>
</evidence>